<dbReference type="EMBL" id="RCZP01000003">
    <property type="protein sequence ID" value="TPG59587.1"/>
    <property type="molecule type" value="Genomic_DNA"/>
</dbReference>
<dbReference type="AlphaFoldDB" id="A0A502GBE5"/>
<gene>
    <name evidence="1" type="ORF">EAH89_04925</name>
</gene>
<dbReference type="NCBIfam" id="NF002769">
    <property type="entry name" value="PRK02853.1"/>
    <property type="match status" value="1"/>
</dbReference>
<comment type="caution">
    <text evidence="1">The sequence shown here is derived from an EMBL/GenBank/DDBJ whole genome shotgun (WGS) entry which is preliminary data.</text>
</comment>
<evidence type="ECO:0000313" key="2">
    <source>
        <dbReference type="Proteomes" id="UP000317078"/>
    </source>
</evidence>
<dbReference type="Pfam" id="PF06793">
    <property type="entry name" value="UPF0262"/>
    <property type="match status" value="1"/>
</dbReference>
<name>A0A502GBE5_9PROT</name>
<reference evidence="1 2" key="1">
    <citation type="journal article" date="2019" name="Environ. Microbiol.">
        <title>Species interactions and distinct microbial communities in high Arctic permafrost affected cryosols are associated with the CH4 and CO2 gas fluxes.</title>
        <authorList>
            <person name="Altshuler I."/>
            <person name="Hamel J."/>
            <person name="Turney S."/>
            <person name="Magnuson E."/>
            <person name="Levesque R."/>
            <person name="Greer C."/>
            <person name="Whyte L.G."/>
        </authorList>
    </citation>
    <scope>NUCLEOTIDE SEQUENCE [LARGE SCALE GENOMIC DNA]</scope>
    <source>
        <strain evidence="1 2">S9.3B</strain>
    </source>
</reference>
<dbReference type="InterPro" id="IPR008321">
    <property type="entry name" value="UCP032146"/>
</dbReference>
<dbReference type="RefSeq" id="WP_140881681.1">
    <property type="nucleotide sequence ID" value="NZ_RCZP01000003.1"/>
</dbReference>
<organism evidence="1 2">
    <name type="scientific">Muricoccus nepalensis</name>
    <dbReference type="NCBI Taxonomy" id="1854500"/>
    <lineage>
        <taxon>Bacteria</taxon>
        <taxon>Pseudomonadati</taxon>
        <taxon>Pseudomonadota</taxon>
        <taxon>Alphaproteobacteria</taxon>
        <taxon>Acetobacterales</taxon>
        <taxon>Roseomonadaceae</taxon>
        <taxon>Muricoccus</taxon>
    </lineage>
</organism>
<evidence type="ECO:0000313" key="1">
    <source>
        <dbReference type="EMBL" id="TPG59587.1"/>
    </source>
</evidence>
<proteinExistence type="predicted"/>
<dbReference type="OrthoDB" id="9798434at2"/>
<sequence length="166" mass="18447">MAEQALAEREVVSRDIVRIELPDHAPLPSAFAEADRQQAVADLLAGNRFSPAGLQPGPYVLHLALRDGRLLLDIRDEADAPLHAYVLALGPFRRLIKDYQMVIEGHEQAVTEGAGEARIQAIDMGRRGLHNEAAELLRDRLAGRVVLDFETARRLFTLVCAMHQRI</sequence>
<accession>A0A502GBE5</accession>
<dbReference type="Proteomes" id="UP000317078">
    <property type="component" value="Unassembled WGS sequence"/>
</dbReference>
<keyword evidence="2" id="KW-1185">Reference proteome</keyword>
<protein>
    <submittedName>
        <fullName evidence="1">UPF0262 family protein</fullName>
    </submittedName>
</protein>